<comment type="caution">
    <text evidence="3">The sequence shown here is derived from an EMBL/GenBank/DDBJ whole genome shotgun (WGS) entry which is preliminary data.</text>
</comment>
<dbReference type="Proteomes" id="UP000027170">
    <property type="component" value="Unassembled WGS sequence"/>
</dbReference>
<accession>A0A836MRJ1</accession>
<keyword evidence="1" id="KW-0732">Signal</keyword>
<evidence type="ECO:0000256" key="1">
    <source>
        <dbReference type="SAM" id="SignalP"/>
    </source>
</evidence>
<dbReference type="OrthoDB" id="8612340at2"/>
<keyword evidence="4" id="KW-1185">Reference proteome</keyword>
<dbReference type="RefSeq" id="WP_051608145.1">
    <property type="nucleotide sequence ID" value="NZ_JFZV01000003.1"/>
</dbReference>
<dbReference type="AlphaFoldDB" id="A0A836MRJ1"/>
<dbReference type="InterPro" id="IPR014861">
    <property type="entry name" value="CNP1-like_dom"/>
</dbReference>
<dbReference type="Pfam" id="PF08750">
    <property type="entry name" value="CNP1"/>
    <property type="match status" value="1"/>
</dbReference>
<sequence>MNIAKTVLVTMLLSVCTLALARKETLYNEHYIGPDENQAWEELAVPMPAYPTANEQWANIYVNQTYTGQPKLMLNSISIQTDHTVHYILNQQSNQGINNLSTEAIHCPTRRMKVFGFGDDVNKRWIQPRNSQWKVIGTTLNQLDKVRSVLYQTFCEDGLPRNQQELMKRITTRAMR</sequence>
<evidence type="ECO:0000313" key="3">
    <source>
        <dbReference type="EMBL" id="KDN15090.1"/>
    </source>
</evidence>
<protein>
    <submittedName>
        <fullName evidence="3">Cnp1</fullName>
    </submittedName>
</protein>
<evidence type="ECO:0000313" key="4">
    <source>
        <dbReference type="Proteomes" id="UP000027170"/>
    </source>
</evidence>
<feature type="chain" id="PRO_5032610576" evidence="1">
    <location>
        <begin position="22"/>
        <end position="176"/>
    </location>
</feature>
<gene>
    <name evidence="3" type="ORF">SALWKB29_0716</name>
</gene>
<name>A0A836MRJ1_9NEIS</name>
<organism evidence="3 4">
    <name type="scientific">Snodgrassella communis</name>
    <dbReference type="NCBI Taxonomy" id="2946699"/>
    <lineage>
        <taxon>Bacteria</taxon>
        <taxon>Pseudomonadati</taxon>
        <taxon>Pseudomonadota</taxon>
        <taxon>Betaproteobacteria</taxon>
        <taxon>Neisseriales</taxon>
        <taxon>Neisseriaceae</taxon>
        <taxon>Snodgrassella</taxon>
    </lineage>
</organism>
<feature type="domain" description="CNP1-like uncharacterised" evidence="2">
    <location>
        <begin position="35"/>
        <end position="169"/>
    </location>
</feature>
<proteinExistence type="predicted"/>
<evidence type="ECO:0000259" key="2">
    <source>
        <dbReference type="Pfam" id="PF08750"/>
    </source>
</evidence>
<reference evidence="3 4" key="1">
    <citation type="submission" date="2014-03" db="EMBL/GenBank/DDBJ databases">
        <title>The genomes of two eusocial bee gut symbionts.</title>
        <authorList>
            <person name="Kwong W.K."/>
            <person name="Engel P."/>
            <person name="Koch H."/>
            <person name="Moran N.A."/>
        </authorList>
    </citation>
    <scope>NUCLEOTIDE SEQUENCE [LARGE SCALE GENOMIC DNA]</scope>
    <source>
        <strain evidence="4">wkB29</strain>
    </source>
</reference>
<feature type="signal peptide" evidence="1">
    <location>
        <begin position="1"/>
        <end position="21"/>
    </location>
</feature>
<dbReference type="EMBL" id="JFZV01000003">
    <property type="protein sequence ID" value="KDN15090.1"/>
    <property type="molecule type" value="Genomic_DNA"/>
</dbReference>